<keyword evidence="2" id="KW-0677">Repeat</keyword>
<dbReference type="AlphaFoldDB" id="A0A0X3PGT4"/>
<dbReference type="Pfam" id="PF00076">
    <property type="entry name" value="RRM_1"/>
    <property type="match status" value="1"/>
</dbReference>
<reference evidence="7" key="1">
    <citation type="submission" date="2016-01" db="EMBL/GenBank/DDBJ databases">
        <title>Reference transcriptome for the parasite Schistocephalus solidus: insights into the molecular evolution of parasitism.</title>
        <authorList>
            <person name="Hebert F.O."/>
            <person name="Grambauer S."/>
            <person name="Barber I."/>
            <person name="Landry C.R."/>
            <person name="Aubin-Horth N."/>
        </authorList>
    </citation>
    <scope>NUCLEOTIDE SEQUENCE</scope>
</reference>
<dbReference type="EMBL" id="GEEE01012337">
    <property type="protein sequence ID" value="JAP50888.1"/>
    <property type="molecule type" value="Transcribed_RNA"/>
</dbReference>
<evidence type="ECO:0000256" key="5">
    <source>
        <dbReference type="SAM" id="MobiDB-lite"/>
    </source>
</evidence>
<keyword evidence="3 4" id="KW-0694">RNA-binding</keyword>
<evidence type="ECO:0000256" key="1">
    <source>
        <dbReference type="ARBA" id="ARBA00022553"/>
    </source>
</evidence>
<dbReference type="NCBIfam" id="TIGR01649">
    <property type="entry name" value="hnRNP-L_PTB"/>
    <property type="match status" value="1"/>
</dbReference>
<dbReference type="GO" id="GO:0006397">
    <property type="term" value="P:mRNA processing"/>
    <property type="evidence" value="ECO:0007669"/>
    <property type="project" value="InterPro"/>
</dbReference>
<sequence>MTSTFCGQCTIQMAVVSRKRNRPEEWGDIEPSPVIHLSDLPEHTLEIDLEKMLQQYGAVREITIMPNKRQALVEFEDQSGADKVVARAAEQQFLVGNQRIRVAYSTSKRIIHRAGVTEEYGDERCPPSENNILLLTIYNAHYPINVDVIHQVANRHGKVLRIVVFRRKEVQAMVEFSSVAEARACKRHINGADIYSGCCSLKVEFAKQSRLSVTRNTSESWDYENPLPEYADVSRLRPAASLLGKFESGHPDQSVPSAKGPSEFPDTYSSSGPHGLTNSHTLLNALAMLTPGSSAIAPVNGFPYSDLGLPHSLRKSGSPVVMVYNLNINHMNCDRLFNLFCLYGNVGRIKFLRSKEGSAMVQMHDVASVDRALAYLPMITFAGQTLNGQPSRQTQIMDVPQPHTLPDGTESYKDFTHSRNNRYLQPESAAKNRIYPPSNVLHYWNCPPSFSTEEIQSIFANAAVTIPLTVTPFQKNDRSSSGLLEWGTLEEACEALIVCNHTTIPRAGSRFPFTMRLAFSFTSRDTLAPSHPEVWQPKSRLPSH</sequence>
<dbReference type="Gene3D" id="3.30.70.330">
    <property type="match status" value="4"/>
</dbReference>
<accession>A0A0X3PGT4</accession>
<dbReference type="InterPro" id="IPR035979">
    <property type="entry name" value="RBD_domain_sf"/>
</dbReference>
<dbReference type="CDD" id="cd12424">
    <property type="entry name" value="RRM3_hnRNPL_like"/>
    <property type="match status" value="1"/>
</dbReference>
<evidence type="ECO:0000256" key="3">
    <source>
        <dbReference type="ARBA" id="ARBA00022884"/>
    </source>
</evidence>
<evidence type="ECO:0000259" key="6">
    <source>
        <dbReference type="PROSITE" id="PS50102"/>
    </source>
</evidence>
<dbReference type="Pfam" id="PF13893">
    <property type="entry name" value="RRM_5"/>
    <property type="match status" value="1"/>
</dbReference>
<dbReference type="CDD" id="cd12427">
    <property type="entry name" value="RRM4_hnRNPL_like"/>
    <property type="match status" value="1"/>
</dbReference>
<dbReference type="Pfam" id="PF22976">
    <property type="entry name" value="RRM_10"/>
    <property type="match status" value="1"/>
</dbReference>
<feature type="domain" description="RRM" evidence="6">
    <location>
        <begin position="33"/>
        <end position="107"/>
    </location>
</feature>
<proteinExistence type="predicted"/>
<dbReference type="PROSITE" id="PS50102">
    <property type="entry name" value="RRM"/>
    <property type="match status" value="2"/>
</dbReference>
<dbReference type="Pfam" id="PF11835">
    <property type="entry name" value="RRM_8"/>
    <property type="match status" value="1"/>
</dbReference>
<dbReference type="InterPro" id="IPR012677">
    <property type="entry name" value="Nucleotide-bd_a/b_plait_sf"/>
</dbReference>
<gene>
    <name evidence="7" type="primary">HNRPL</name>
    <name evidence="7" type="ORF">TR149310</name>
</gene>
<organism evidence="7">
    <name type="scientific">Schistocephalus solidus</name>
    <name type="common">Tapeworm</name>
    <dbReference type="NCBI Taxonomy" id="70667"/>
    <lineage>
        <taxon>Eukaryota</taxon>
        <taxon>Metazoa</taxon>
        <taxon>Spiralia</taxon>
        <taxon>Lophotrochozoa</taxon>
        <taxon>Platyhelminthes</taxon>
        <taxon>Cestoda</taxon>
        <taxon>Eucestoda</taxon>
        <taxon>Diphyllobothriidea</taxon>
        <taxon>Diphyllobothriidae</taxon>
        <taxon>Schistocephalus</taxon>
    </lineage>
</organism>
<dbReference type="InterPro" id="IPR055204">
    <property type="entry name" value="HNRNPL_RRM"/>
</dbReference>
<dbReference type="SUPFAM" id="SSF54928">
    <property type="entry name" value="RNA-binding domain, RBD"/>
    <property type="match status" value="2"/>
</dbReference>
<keyword evidence="7" id="KW-0687">Ribonucleoprotein</keyword>
<dbReference type="GO" id="GO:1990904">
    <property type="term" value="C:ribonucleoprotein complex"/>
    <property type="evidence" value="ECO:0007669"/>
    <property type="project" value="UniProtKB-KW"/>
</dbReference>
<dbReference type="InterPro" id="IPR006536">
    <property type="entry name" value="HnRNP-L/PTB"/>
</dbReference>
<protein>
    <submittedName>
        <fullName evidence="7">Heterogeneous nuclear ribonucleoprotein L</fullName>
    </submittedName>
</protein>
<dbReference type="InterPro" id="IPR021790">
    <property type="entry name" value="PTBP1-like_RRM2"/>
</dbReference>
<dbReference type="InterPro" id="IPR000504">
    <property type="entry name" value="RRM_dom"/>
</dbReference>
<dbReference type="PANTHER" id="PTHR15592">
    <property type="entry name" value="MATRIN 3/NUCLEAR PROTEIN 220-RELATED"/>
    <property type="match status" value="1"/>
</dbReference>
<feature type="region of interest" description="Disordered" evidence="5">
    <location>
        <begin position="247"/>
        <end position="272"/>
    </location>
</feature>
<name>A0A0X3PGT4_SCHSO</name>
<dbReference type="GO" id="GO:0003723">
    <property type="term" value="F:RNA binding"/>
    <property type="evidence" value="ECO:0007669"/>
    <property type="project" value="UniProtKB-UniRule"/>
</dbReference>
<feature type="domain" description="RRM" evidence="6">
    <location>
        <begin position="319"/>
        <end position="393"/>
    </location>
</feature>
<evidence type="ECO:0000256" key="4">
    <source>
        <dbReference type="PROSITE-ProRule" id="PRU00176"/>
    </source>
</evidence>
<dbReference type="SMART" id="SM00360">
    <property type="entry name" value="RRM"/>
    <property type="match status" value="3"/>
</dbReference>
<evidence type="ECO:0000256" key="2">
    <source>
        <dbReference type="ARBA" id="ARBA00022737"/>
    </source>
</evidence>
<keyword evidence="1" id="KW-0597">Phosphoprotein</keyword>
<evidence type="ECO:0000313" key="7">
    <source>
        <dbReference type="EMBL" id="JAP50888.1"/>
    </source>
</evidence>
<dbReference type="GO" id="GO:0005634">
    <property type="term" value="C:nucleus"/>
    <property type="evidence" value="ECO:0007669"/>
    <property type="project" value="InterPro"/>
</dbReference>